<evidence type="ECO:0000256" key="4">
    <source>
        <dbReference type="ARBA" id="ARBA00023136"/>
    </source>
</evidence>
<evidence type="ECO:0000313" key="8">
    <source>
        <dbReference type="EMBL" id="RGS32228.1"/>
    </source>
</evidence>
<dbReference type="CDD" id="cd08977">
    <property type="entry name" value="SusD"/>
    <property type="match status" value="1"/>
</dbReference>
<evidence type="ECO:0000259" key="6">
    <source>
        <dbReference type="Pfam" id="PF07980"/>
    </source>
</evidence>
<dbReference type="Gene3D" id="1.25.40.390">
    <property type="match status" value="1"/>
</dbReference>
<reference evidence="8 9" key="1">
    <citation type="submission" date="2018-08" db="EMBL/GenBank/DDBJ databases">
        <title>A genome reference for cultivated species of the human gut microbiota.</title>
        <authorList>
            <person name="Zou Y."/>
            <person name="Xue W."/>
            <person name="Luo G."/>
        </authorList>
    </citation>
    <scope>NUCLEOTIDE SEQUENCE [LARGE SCALE GENOMIC DNA]</scope>
    <source>
        <strain evidence="8 9">AF22-3AC</strain>
    </source>
</reference>
<dbReference type="SUPFAM" id="SSF48452">
    <property type="entry name" value="TPR-like"/>
    <property type="match status" value="1"/>
</dbReference>
<dbReference type="Proteomes" id="UP000283341">
    <property type="component" value="Unassembled WGS sequence"/>
</dbReference>
<accession>A0A412I5T9</accession>
<comment type="subcellular location">
    <subcellularLocation>
        <location evidence="1">Cell outer membrane</location>
    </subcellularLocation>
</comment>
<dbReference type="InterPro" id="IPR012944">
    <property type="entry name" value="SusD_RagB_dom"/>
</dbReference>
<protein>
    <submittedName>
        <fullName evidence="8">RagB/SusD family nutrient uptake outer membrane protein</fullName>
    </submittedName>
</protein>
<evidence type="ECO:0000259" key="7">
    <source>
        <dbReference type="Pfam" id="PF14322"/>
    </source>
</evidence>
<evidence type="ECO:0000256" key="3">
    <source>
        <dbReference type="ARBA" id="ARBA00022729"/>
    </source>
</evidence>
<keyword evidence="4" id="KW-0472">Membrane</keyword>
<dbReference type="PROSITE" id="PS51257">
    <property type="entry name" value="PROKAR_LIPOPROTEIN"/>
    <property type="match status" value="1"/>
</dbReference>
<gene>
    <name evidence="8" type="ORF">DWX97_24145</name>
</gene>
<dbReference type="RefSeq" id="WP_118403857.1">
    <property type="nucleotide sequence ID" value="NZ_JADNFX010000011.1"/>
</dbReference>
<sequence>MKALRIYSIALGMAAIMFAGCSGTYLDLTPEMQNVLNNYYKDAEQLRKGVNSAYGILQAEGVYELANLVLGELPSDNTWDEVPANDNGNYGQLDLFSMTSANTIIDKAWSHHYKGIQQCNVILNRVDGIADMAEAEKKNIKGEMCFLRGLMYFNLVRIFGDVQLVTKETTNPNDFFGQVRTPKEEVYKQIVQDLADAFAMLPDAPAEKGKAAKGAAAALLGKVYLTLKDYDNSLKYLQEVERFGYALLDEPADIFDVNNKGNKEIIFDVQFESGVNGNSEGSRAFQKFSPSGTVSGALGHNLPTKEVYGLFADNDKRKSAYFIVTKNGVIGTGKLKQTSATVADGGSNIIVLRYADVLLMLAECYAEKDDVSKSNEYLNLIKKRAGIEEVSIGDATLIKEEIALERRKELVNEGHRWFDLIRTGKAVEVMNAYFTRTPGYTGITISELNYVQPIPQGQIDTDSATKQNEGYN</sequence>
<keyword evidence="3" id="KW-0732">Signal</keyword>
<feature type="domain" description="RagB/SusD" evidence="6">
    <location>
        <begin position="315"/>
        <end position="471"/>
    </location>
</feature>
<feature type="domain" description="SusD-like N-terminal" evidence="7">
    <location>
        <begin position="25"/>
        <end position="225"/>
    </location>
</feature>
<evidence type="ECO:0000256" key="5">
    <source>
        <dbReference type="ARBA" id="ARBA00023237"/>
    </source>
</evidence>
<proteinExistence type="inferred from homology"/>
<dbReference type="InterPro" id="IPR011990">
    <property type="entry name" value="TPR-like_helical_dom_sf"/>
</dbReference>
<keyword evidence="5" id="KW-0998">Cell outer membrane</keyword>
<comment type="caution">
    <text evidence="8">The sequence shown here is derived from an EMBL/GenBank/DDBJ whole genome shotgun (WGS) entry which is preliminary data.</text>
</comment>
<name>A0A412I5T9_9BACE</name>
<dbReference type="Pfam" id="PF07980">
    <property type="entry name" value="SusD_RagB"/>
    <property type="match status" value="1"/>
</dbReference>
<evidence type="ECO:0000256" key="2">
    <source>
        <dbReference type="ARBA" id="ARBA00006275"/>
    </source>
</evidence>
<dbReference type="EMBL" id="QRVJ01000037">
    <property type="protein sequence ID" value="RGS32228.1"/>
    <property type="molecule type" value="Genomic_DNA"/>
</dbReference>
<dbReference type="InterPro" id="IPR033985">
    <property type="entry name" value="SusD-like_N"/>
</dbReference>
<organism evidence="8 9">
    <name type="scientific">Bacteroides cellulosilyticus</name>
    <dbReference type="NCBI Taxonomy" id="246787"/>
    <lineage>
        <taxon>Bacteria</taxon>
        <taxon>Pseudomonadati</taxon>
        <taxon>Bacteroidota</taxon>
        <taxon>Bacteroidia</taxon>
        <taxon>Bacteroidales</taxon>
        <taxon>Bacteroidaceae</taxon>
        <taxon>Bacteroides</taxon>
    </lineage>
</organism>
<comment type="similarity">
    <text evidence="2">Belongs to the SusD family.</text>
</comment>
<evidence type="ECO:0000256" key="1">
    <source>
        <dbReference type="ARBA" id="ARBA00004442"/>
    </source>
</evidence>
<dbReference type="AlphaFoldDB" id="A0A412I5T9"/>
<dbReference type="GO" id="GO:0009279">
    <property type="term" value="C:cell outer membrane"/>
    <property type="evidence" value="ECO:0007669"/>
    <property type="project" value="UniProtKB-SubCell"/>
</dbReference>
<evidence type="ECO:0000313" key="9">
    <source>
        <dbReference type="Proteomes" id="UP000283341"/>
    </source>
</evidence>
<dbReference type="Pfam" id="PF14322">
    <property type="entry name" value="SusD-like_3"/>
    <property type="match status" value="1"/>
</dbReference>